<sequence length="90" mass="10439">MAPFHHAKEFVFEFFRVAVDDSVRVLTEDLHLPLAALDHTMTLESVLVSTLFPTHLKLPSEFLKTFRFDSIRDCSRCEEIVLTHFLGFDN</sequence>
<evidence type="ECO:0000313" key="1">
    <source>
        <dbReference type="EMBL" id="KAJ6432662.1"/>
    </source>
</evidence>
<proteinExistence type="predicted"/>
<protein>
    <submittedName>
        <fullName evidence="1">Uncharacterized protein</fullName>
    </submittedName>
</protein>
<gene>
    <name evidence="1" type="ORF">OIU84_019827</name>
</gene>
<dbReference type="Proteomes" id="UP001162972">
    <property type="component" value="Chromosome 10"/>
</dbReference>
<comment type="caution">
    <text evidence="1">The sequence shown here is derived from an EMBL/GenBank/DDBJ whole genome shotgun (WGS) entry which is preliminary data.</text>
</comment>
<reference evidence="1 2" key="1">
    <citation type="journal article" date="2023" name="Int. J. Mol. Sci.">
        <title>De Novo Assembly and Annotation of 11 Diverse Shrub Willow (Salix) Genomes Reveals Novel Gene Organization in Sex-Linked Regions.</title>
        <authorList>
            <person name="Hyden B."/>
            <person name="Feng K."/>
            <person name="Yates T.B."/>
            <person name="Jawdy S."/>
            <person name="Cereghino C."/>
            <person name="Smart L.B."/>
            <person name="Muchero W."/>
        </authorList>
    </citation>
    <scope>NUCLEOTIDE SEQUENCE [LARGE SCALE GENOMIC DNA]</scope>
    <source>
        <tissue evidence="1">Shoot tip</tissue>
    </source>
</reference>
<dbReference type="EMBL" id="JAPFFJ010000003">
    <property type="protein sequence ID" value="KAJ6432662.1"/>
    <property type="molecule type" value="Genomic_DNA"/>
</dbReference>
<evidence type="ECO:0000313" key="2">
    <source>
        <dbReference type="Proteomes" id="UP001162972"/>
    </source>
</evidence>
<keyword evidence="2" id="KW-1185">Reference proteome</keyword>
<accession>A0AAD6KZS8</accession>
<name>A0AAD6KZS8_9ROSI</name>
<dbReference type="AlphaFoldDB" id="A0AAD6KZS8"/>
<organism evidence="1 2">
    <name type="scientific">Salix udensis</name>
    <dbReference type="NCBI Taxonomy" id="889485"/>
    <lineage>
        <taxon>Eukaryota</taxon>
        <taxon>Viridiplantae</taxon>
        <taxon>Streptophyta</taxon>
        <taxon>Embryophyta</taxon>
        <taxon>Tracheophyta</taxon>
        <taxon>Spermatophyta</taxon>
        <taxon>Magnoliopsida</taxon>
        <taxon>eudicotyledons</taxon>
        <taxon>Gunneridae</taxon>
        <taxon>Pentapetalae</taxon>
        <taxon>rosids</taxon>
        <taxon>fabids</taxon>
        <taxon>Malpighiales</taxon>
        <taxon>Salicaceae</taxon>
        <taxon>Saliceae</taxon>
        <taxon>Salix</taxon>
    </lineage>
</organism>